<accession>A0A9X0QHC4</accession>
<sequence length="248" mass="27665">MKIVIDAEGLSIKVKAGCDAILEGYVRSLKAGGRPLVLAEREQKLGKLGIDSFKPPTDFWDKLNQLPPVRQELAPDVRQALEKTLPDPQMEYRVVRRQAGLGSLGQQRFVAIGEWRGGYVAREAKAVLPSACVWMTGEVGYGQSNYEDAISSAVRSPDPFQVIQGSWLIRRLSPDSNPIDIQTLPKHSDEQMILQAMGAEAAHVHLGTKRHATRVLKDLSKRKANWLRDSANHMAAAVEKDWKRYKKC</sequence>
<dbReference type="Pfam" id="PF10009">
    <property type="entry name" value="DUF2252"/>
    <property type="match status" value="1"/>
</dbReference>
<evidence type="ECO:0000313" key="1">
    <source>
        <dbReference type="EMBL" id="MBB5330496.1"/>
    </source>
</evidence>
<comment type="caution">
    <text evidence="1">The sequence shown here is derived from an EMBL/GenBank/DDBJ whole genome shotgun (WGS) entry which is preliminary data.</text>
</comment>
<proteinExistence type="predicted"/>
<name>A0A9X0QHC4_9BACT</name>
<dbReference type="AlphaFoldDB" id="A0A9X0QHC4"/>
<reference evidence="1 2" key="1">
    <citation type="submission" date="2020-08" db="EMBL/GenBank/DDBJ databases">
        <title>Genomic Encyclopedia of Type Strains, Phase IV (KMG-V): Genome sequencing to study the core and pangenomes of soil and plant-associated prokaryotes.</title>
        <authorList>
            <person name="Whitman W."/>
        </authorList>
    </citation>
    <scope>NUCLEOTIDE SEQUENCE [LARGE SCALE GENOMIC DNA]</scope>
    <source>
        <strain evidence="1 2">X5P2</strain>
    </source>
</reference>
<organism evidence="1 2">
    <name type="scientific">Tunturiibacter gelidiferens</name>
    <dbReference type="NCBI Taxonomy" id="3069689"/>
    <lineage>
        <taxon>Bacteria</taxon>
        <taxon>Pseudomonadati</taxon>
        <taxon>Acidobacteriota</taxon>
        <taxon>Terriglobia</taxon>
        <taxon>Terriglobales</taxon>
        <taxon>Acidobacteriaceae</taxon>
        <taxon>Tunturiibacter</taxon>
    </lineage>
</organism>
<evidence type="ECO:0000313" key="2">
    <source>
        <dbReference type="Proteomes" id="UP000535182"/>
    </source>
</evidence>
<dbReference type="EMBL" id="JACHEB010000010">
    <property type="protein sequence ID" value="MBB5330496.1"/>
    <property type="molecule type" value="Genomic_DNA"/>
</dbReference>
<dbReference type="InterPro" id="IPR018721">
    <property type="entry name" value="DUF2252"/>
</dbReference>
<protein>
    <submittedName>
        <fullName evidence="1">Uncharacterized protein</fullName>
    </submittedName>
</protein>
<dbReference type="Proteomes" id="UP000535182">
    <property type="component" value="Unassembled WGS sequence"/>
</dbReference>
<gene>
    <name evidence="1" type="ORF">HDF14_004131</name>
</gene>
<keyword evidence="2" id="KW-1185">Reference proteome</keyword>